<dbReference type="AlphaFoldDB" id="A0A383EF16"/>
<dbReference type="PANTHER" id="PTHR43818">
    <property type="entry name" value="BCDNA.GH03377"/>
    <property type="match status" value="1"/>
</dbReference>
<dbReference type="Gene3D" id="3.40.50.720">
    <property type="entry name" value="NAD(P)-binding Rossmann-like Domain"/>
    <property type="match status" value="1"/>
</dbReference>
<dbReference type="InterPro" id="IPR043906">
    <property type="entry name" value="Gfo/Idh/MocA_OxRdtase_bact_C"/>
</dbReference>
<dbReference type="SUPFAM" id="SSF55347">
    <property type="entry name" value="Glyceraldehyde-3-phosphate dehydrogenase-like, C-terminal domain"/>
    <property type="match status" value="1"/>
</dbReference>
<dbReference type="InterPro" id="IPR050463">
    <property type="entry name" value="Gfo/Idh/MocA_oxidrdct_glycsds"/>
</dbReference>
<feature type="non-terminal residue" evidence="2">
    <location>
        <position position="231"/>
    </location>
</feature>
<dbReference type="Gene3D" id="3.30.360.10">
    <property type="entry name" value="Dihydrodipicolinate Reductase, domain 2"/>
    <property type="match status" value="1"/>
</dbReference>
<sequence length="231" mass="26377">LYCEKPMAHSIEEVRIMTDLARKQKVATQLGVQRHTIGNVHRIIELIQKKAIGEVRECHSWVGGSRGMPGMPKGTPPVPDHLRWDLWLGPARSRPYSPAYAPYNWRFWWDFGTGETGNWGCHILDLPYWALDLKYPTRVEASGPKVDADRTPKSLNTRFDFPARGDKPPVSLHWYHSGGGPDILKKHNLPRSGNTLFIGSKGMLLCDFGKRKLYPEEKFKGFKEPDMFIPN</sequence>
<dbReference type="Pfam" id="PF19051">
    <property type="entry name" value="GFO_IDH_MocA_C2"/>
    <property type="match status" value="1"/>
</dbReference>
<feature type="domain" description="Gfo/Idh/MocA-like oxidoreductase bacterial type C-terminal" evidence="1">
    <location>
        <begin position="76"/>
        <end position="149"/>
    </location>
</feature>
<name>A0A383EF16_9ZZZZ</name>
<evidence type="ECO:0000313" key="2">
    <source>
        <dbReference type="EMBL" id="SVE54688.1"/>
    </source>
</evidence>
<accession>A0A383EF16</accession>
<organism evidence="2">
    <name type="scientific">marine metagenome</name>
    <dbReference type="NCBI Taxonomy" id="408172"/>
    <lineage>
        <taxon>unclassified sequences</taxon>
        <taxon>metagenomes</taxon>
        <taxon>ecological metagenomes</taxon>
    </lineage>
</organism>
<gene>
    <name evidence="2" type="ORF">METZ01_LOCUS507542</name>
</gene>
<evidence type="ECO:0000259" key="1">
    <source>
        <dbReference type="Pfam" id="PF19051"/>
    </source>
</evidence>
<dbReference type="PANTHER" id="PTHR43818:SF10">
    <property type="entry name" value="NADH-DEPENDENT DEHYDROGENASE-RELATED"/>
    <property type="match status" value="1"/>
</dbReference>
<dbReference type="InterPro" id="IPR036291">
    <property type="entry name" value="NAD(P)-bd_dom_sf"/>
</dbReference>
<dbReference type="SUPFAM" id="SSF51735">
    <property type="entry name" value="NAD(P)-binding Rossmann-fold domains"/>
    <property type="match status" value="1"/>
</dbReference>
<reference evidence="2" key="1">
    <citation type="submission" date="2018-05" db="EMBL/GenBank/DDBJ databases">
        <authorList>
            <person name="Lanie J.A."/>
            <person name="Ng W.-L."/>
            <person name="Kazmierczak K.M."/>
            <person name="Andrzejewski T.M."/>
            <person name="Davidsen T.M."/>
            <person name="Wayne K.J."/>
            <person name="Tettelin H."/>
            <person name="Glass J.I."/>
            <person name="Rusch D."/>
            <person name="Podicherti R."/>
            <person name="Tsui H.-C.T."/>
            <person name="Winkler M.E."/>
        </authorList>
    </citation>
    <scope>NUCLEOTIDE SEQUENCE</scope>
</reference>
<proteinExistence type="predicted"/>
<dbReference type="EMBL" id="UINC01224883">
    <property type="protein sequence ID" value="SVE54688.1"/>
    <property type="molecule type" value="Genomic_DNA"/>
</dbReference>
<protein>
    <recommendedName>
        <fullName evidence="1">Gfo/Idh/MocA-like oxidoreductase bacterial type C-terminal domain-containing protein</fullName>
    </recommendedName>
</protein>
<feature type="non-terminal residue" evidence="2">
    <location>
        <position position="1"/>
    </location>
</feature>